<sequence length="147" mass="16202">MCIALILITIFSQLSGPTASFPRPRPPDGEEFQPFFPPSQPQTHAHVKARKRCCGAQPAALKRRPSPSSRLYEGLMKVWNGCQRGLRGNALICEACAELWAGVGRIWSLKQTRPPPPPPPSSPPRLRLHAANFCRRPGPGGWMMAMP</sequence>
<protein>
    <submittedName>
        <fullName evidence="3">Uncharacterized protein</fullName>
    </submittedName>
</protein>
<evidence type="ECO:0000313" key="4">
    <source>
        <dbReference type="Proteomes" id="UP001314229"/>
    </source>
</evidence>
<dbReference type="EMBL" id="CAWUFR010000980">
    <property type="protein sequence ID" value="CAK6982269.1"/>
    <property type="molecule type" value="Genomic_DNA"/>
</dbReference>
<proteinExistence type="predicted"/>
<feature type="region of interest" description="Disordered" evidence="1">
    <location>
        <begin position="18"/>
        <end position="49"/>
    </location>
</feature>
<accession>A0AAV1QFF3</accession>
<gene>
    <name evidence="3" type="ORF">FSCOSCO3_A031326</name>
</gene>
<reference evidence="3 4" key="1">
    <citation type="submission" date="2024-01" db="EMBL/GenBank/DDBJ databases">
        <authorList>
            <person name="Alioto T."/>
            <person name="Alioto T."/>
            <person name="Gomez Garrido J."/>
        </authorList>
    </citation>
    <scope>NUCLEOTIDE SEQUENCE [LARGE SCALE GENOMIC DNA]</scope>
</reference>
<feature type="signal peptide" evidence="2">
    <location>
        <begin position="1"/>
        <end position="20"/>
    </location>
</feature>
<evidence type="ECO:0000313" key="3">
    <source>
        <dbReference type="EMBL" id="CAK6982269.1"/>
    </source>
</evidence>
<keyword evidence="2" id="KW-0732">Signal</keyword>
<evidence type="ECO:0000256" key="2">
    <source>
        <dbReference type="SAM" id="SignalP"/>
    </source>
</evidence>
<feature type="non-terminal residue" evidence="3">
    <location>
        <position position="147"/>
    </location>
</feature>
<dbReference type="AlphaFoldDB" id="A0AAV1QFF3"/>
<evidence type="ECO:0000256" key="1">
    <source>
        <dbReference type="SAM" id="MobiDB-lite"/>
    </source>
</evidence>
<name>A0AAV1QFF3_SCOSC</name>
<keyword evidence="4" id="KW-1185">Reference proteome</keyword>
<feature type="chain" id="PRO_5043673685" evidence="2">
    <location>
        <begin position="21"/>
        <end position="147"/>
    </location>
</feature>
<dbReference type="Proteomes" id="UP001314229">
    <property type="component" value="Unassembled WGS sequence"/>
</dbReference>
<organism evidence="3 4">
    <name type="scientific">Scomber scombrus</name>
    <name type="common">Atlantic mackerel</name>
    <name type="synonym">Scomber vernalis</name>
    <dbReference type="NCBI Taxonomy" id="13677"/>
    <lineage>
        <taxon>Eukaryota</taxon>
        <taxon>Metazoa</taxon>
        <taxon>Chordata</taxon>
        <taxon>Craniata</taxon>
        <taxon>Vertebrata</taxon>
        <taxon>Euteleostomi</taxon>
        <taxon>Actinopterygii</taxon>
        <taxon>Neopterygii</taxon>
        <taxon>Teleostei</taxon>
        <taxon>Neoteleostei</taxon>
        <taxon>Acanthomorphata</taxon>
        <taxon>Pelagiaria</taxon>
        <taxon>Scombriformes</taxon>
        <taxon>Scombridae</taxon>
        <taxon>Scomber</taxon>
    </lineage>
</organism>
<comment type="caution">
    <text evidence="3">The sequence shown here is derived from an EMBL/GenBank/DDBJ whole genome shotgun (WGS) entry which is preliminary data.</text>
</comment>